<dbReference type="GO" id="GO:0008380">
    <property type="term" value="P:RNA splicing"/>
    <property type="evidence" value="ECO:0007669"/>
    <property type="project" value="UniProtKB-KW"/>
</dbReference>
<evidence type="ECO:0000259" key="4">
    <source>
        <dbReference type="Pfam" id="PF00076"/>
    </source>
</evidence>
<keyword evidence="1" id="KW-0507">mRNA processing</keyword>
<dbReference type="AlphaFoldDB" id="A0AAD3SDS8"/>
<evidence type="ECO:0000313" key="6">
    <source>
        <dbReference type="Proteomes" id="UP001279734"/>
    </source>
</evidence>
<protein>
    <recommendedName>
        <fullName evidence="4">RRM domain-containing protein</fullName>
    </recommendedName>
</protein>
<keyword evidence="6" id="KW-1185">Reference proteome</keyword>
<dbReference type="GO" id="GO:0006397">
    <property type="term" value="P:mRNA processing"/>
    <property type="evidence" value="ECO:0007669"/>
    <property type="project" value="UniProtKB-KW"/>
</dbReference>
<comment type="caution">
    <text evidence="5">The sequence shown here is derived from an EMBL/GenBank/DDBJ whole genome shotgun (WGS) entry which is preliminary data.</text>
</comment>
<keyword evidence="2" id="KW-0747">Spliceosome</keyword>
<dbReference type="EMBL" id="BSYO01000008">
    <property type="protein sequence ID" value="GMH09039.1"/>
    <property type="molecule type" value="Genomic_DNA"/>
</dbReference>
<dbReference type="PANTHER" id="PTHR23147">
    <property type="entry name" value="SERINE/ARGININE RICH SPLICING FACTOR"/>
    <property type="match status" value="1"/>
</dbReference>
<evidence type="ECO:0000313" key="5">
    <source>
        <dbReference type="EMBL" id="GMH09039.1"/>
    </source>
</evidence>
<dbReference type="InterPro" id="IPR035979">
    <property type="entry name" value="RBD_domain_sf"/>
</dbReference>
<organism evidence="5 6">
    <name type="scientific">Nepenthes gracilis</name>
    <name type="common">Slender pitcher plant</name>
    <dbReference type="NCBI Taxonomy" id="150966"/>
    <lineage>
        <taxon>Eukaryota</taxon>
        <taxon>Viridiplantae</taxon>
        <taxon>Streptophyta</taxon>
        <taxon>Embryophyta</taxon>
        <taxon>Tracheophyta</taxon>
        <taxon>Spermatophyta</taxon>
        <taxon>Magnoliopsida</taxon>
        <taxon>eudicotyledons</taxon>
        <taxon>Gunneridae</taxon>
        <taxon>Pentapetalae</taxon>
        <taxon>Caryophyllales</taxon>
        <taxon>Nepenthaceae</taxon>
        <taxon>Nepenthes</taxon>
    </lineage>
</organism>
<name>A0AAD3SDS8_NEPGR</name>
<dbReference type="Gene3D" id="3.30.70.330">
    <property type="match status" value="1"/>
</dbReference>
<dbReference type="SUPFAM" id="SSF54928">
    <property type="entry name" value="RNA-binding domain, RBD"/>
    <property type="match status" value="1"/>
</dbReference>
<dbReference type="GO" id="GO:0003723">
    <property type="term" value="F:RNA binding"/>
    <property type="evidence" value="ECO:0007669"/>
    <property type="project" value="InterPro"/>
</dbReference>
<evidence type="ECO:0000256" key="2">
    <source>
        <dbReference type="ARBA" id="ARBA00022728"/>
    </source>
</evidence>
<dbReference type="InterPro" id="IPR000504">
    <property type="entry name" value="RRM_dom"/>
</dbReference>
<proteinExistence type="predicted"/>
<sequence>MCSLTLLNLSQDLHLFTWMMIESDDEDAIRALDQTEFGRRGRRLHVEWSKQDHGPRKPMASRRRLANLRPSKTMLVMNFPHYTWTRDLEKHFDPYGTMLNVRMRKNFAYVQYEFLEDATKALDATSTSKLTD</sequence>
<dbReference type="GO" id="GO:0005681">
    <property type="term" value="C:spliceosomal complex"/>
    <property type="evidence" value="ECO:0007669"/>
    <property type="project" value="UniProtKB-KW"/>
</dbReference>
<evidence type="ECO:0000256" key="3">
    <source>
        <dbReference type="ARBA" id="ARBA00023187"/>
    </source>
</evidence>
<gene>
    <name evidence="5" type="ORF">Nepgr_010879</name>
</gene>
<dbReference type="Pfam" id="PF00076">
    <property type="entry name" value="RRM_1"/>
    <property type="match status" value="1"/>
</dbReference>
<feature type="domain" description="RRM" evidence="4">
    <location>
        <begin position="76"/>
        <end position="130"/>
    </location>
</feature>
<accession>A0AAD3SDS8</accession>
<reference evidence="5" key="1">
    <citation type="submission" date="2023-05" db="EMBL/GenBank/DDBJ databases">
        <title>Nepenthes gracilis genome sequencing.</title>
        <authorList>
            <person name="Fukushima K."/>
        </authorList>
    </citation>
    <scope>NUCLEOTIDE SEQUENCE</scope>
    <source>
        <strain evidence="5">SING2019-196</strain>
    </source>
</reference>
<dbReference type="InterPro" id="IPR012677">
    <property type="entry name" value="Nucleotide-bd_a/b_plait_sf"/>
</dbReference>
<dbReference type="InterPro" id="IPR050907">
    <property type="entry name" value="SRSF"/>
</dbReference>
<evidence type="ECO:0000256" key="1">
    <source>
        <dbReference type="ARBA" id="ARBA00022664"/>
    </source>
</evidence>
<keyword evidence="3" id="KW-0508">mRNA splicing</keyword>
<dbReference type="Proteomes" id="UP001279734">
    <property type="component" value="Unassembled WGS sequence"/>
</dbReference>